<dbReference type="EMBL" id="SMFN01000009">
    <property type="protein sequence ID" value="TDE04277.1"/>
    <property type="molecule type" value="Genomic_DNA"/>
</dbReference>
<name>A0A4R5CWZ7_9FLAO</name>
<protein>
    <recommendedName>
        <fullName evidence="3">Lipoprotein</fullName>
    </recommendedName>
</protein>
<proteinExistence type="predicted"/>
<evidence type="ECO:0000313" key="2">
    <source>
        <dbReference type="Proteomes" id="UP000294644"/>
    </source>
</evidence>
<comment type="caution">
    <text evidence="1">The sequence shown here is derived from an EMBL/GenBank/DDBJ whole genome shotgun (WGS) entry which is preliminary data.</text>
</comment>
<dbReference type="PROSITE" id="PS51257">
    <property type="entry name" value="PROKAR_LIPOPROTEIN"/>
    <property type="match status" value="1"/>
</dbReference>
<gene>
    <name evidence="1" type="ORF">E0F91_09515</name>
</gene>
<dbReference type="OrthoDB" id="1067458at2"/>
<evidence type="ECO:0008006" key="3">
    <source>
        <dbReference type="Google" id="ProtNLM"/>
    </source>
</evidence>
<accession>A0A4R5CWZ7</accession>
<dbReference type="Proteomes" id="UP000294644">
    <property type="component" value="Unassembled WGS sequence"/>
</dbReference>
<sequence>MHKILFPLTLFFCLLFTSCGSDYSTFEDNAQEYSKSDSKITSLEINNLIAEIKLFETDRKFKKFFTNASFDKVKLIKFLEKKGYKIEDKSPSGPPKNYFVNIYIENSGSMNGYVNGNTQFKGAIRDLLVMLKYYYGEKNINIDFINSTIYPTQIHGDIVTFSKSLNTKTFKIGNTYDSNLNNIFNQILNKTAKDTISILLSDCIYSIQGSKTEDLLSDQKSLTKDAFLTKFKSKERLATSIVKLTSEFNGTYYDKENKKTQLSGQLRPYYITIMATDIAMNNFNENIKLVKGKVEGFENKYNLTLNNYSQGIYFSVINTNEYSGRFKPDKDFSGDGSIKGIEDVKINDRNSSSLIFTVAVDMSSIPVEYSYIEDYRNYSIKNANYKIKGIHPFTEKNIQPNSLNMLAKASANPTHYIVFESTAPNFTNLTFTLKKQIPSWVYETNTNDDSNLTQNSNKTFGIKYLIEGINEAYETESKNNDYFELTINIKK</sequence>
<dbReference type="AlphaFoldDB" id="A0A4R5CWZ7"/>
<keyword evidence="2" id="KW-1185">Reference proteome</keyword>
<evidence type="ECO:0000313" key="1">
    <source>
        <dbReference type="EMBL" id="TDE04277.1"/>
    </source>
</evidence>
<dbReference type="RefSeq" id="WP_132066269.1">
    <property type="nucleotide sequence ID" value="NZ_SMFN01000009.1"/>
</dbReference>
<reference evidence="1 2" key="1">
    <citation type="submission" date="2019-03" db="EMBL/GenBank/DDBJ databases">
        <title>Flavobacterium LB-D12 sp. nov., isolated from arctic soil.</title>
        <authorList>
            <person name="Chaudhary D.K."/>
        </authorList>
    </citation>
    <scope>NUCLEOTIDE SEQUENCE [LARGE SCALE GENOMIC DNA]</scope>
    <source>
        <strain evidence="1 2">LB-D12</strain>
    </source>
</reference>
<organism evidence="1 2">
    <name type="scientific">Flavobacterium sandaracinum</name>
    <dbReference type="NCBI Taxonomy" id="2541733"/>
    <lineage>
        <taxon>Bacteria</taxon>
        <taxon>Pseudomonadati</taxon>
        <taxon>Bacteroidota</taxon>
        <taxon>Flavobacteriia</taxon>
        <taxon>Flavobacteriales</taxon>
        <taxon>Flavobacteriaceae</taxon>
        <taxon>Flavobacterium</taxon>
    </lineage>
</organism>